<dbReference type="InterPro" id="IPR042269">
    <property type="entry name" value="Ser_carbopepase_S28_SKS"/>
</dbReference>
<protein>
    <submittedName>
        <fullName evidence="6">Dipeptidyl-peptidase 7</fullName>
    </submittedName>
</protein>
<reference evidence="6" key="1">
    <citation type="submission" date="2021-06" db="EMBL/GenBank/DDBJ databases">
        <authorList>
            <consortium name="Wellcome Sanger Institute Data Sharing"/>
        </authorList>
    </citation>
    <scope>NUCLEOTIDE SEQUENCE [LARGE SCALE GENOMIC DNA]</scope>
</reference>
<gene>
    <name evidence="6" type="primary">DPP7</name>
</gene>
<dbReference type="GeneTree" id="ENSGT00940000159838"/>
<dbReference type="Pfam" id="PF05577">
    <property type="entry name" value="Peptidase_S28"/>
    <property type="match status" value="1"/>
</dbReference>
<name>A0A8C4TAK3_ERPCA</name>
<organism evidence="6 7">
    <name type="scientific">Erpetoichthys calabaricus</name>
    <name type="common">Rope fish</name>
    <name type="synonym">Calamoichthys calabaricus</name>
    <dbReference type="NCBI Taxonomy" id="27687"/>
    <lineage>
        <taxon>Eukaryota</taxon>
        <taxon>Metazoa</taxon>
        <taxon>Chordata</taxon>
        <taxon>Craniata</taxon>
        <taxon>Vertebrata</taxon>
        <taxon>Euteleostomi</taxon>
        <taxon>Actinopterygii</taxon>
        <taxon>Polypteriformes</taxon>
        <taxon>Polypteridae</taxon>
        <taxon>Erpetoichthys</taxon>
    </lineage>
</organism>
<comment type="similarity">
    <text evidence="1">Belongs to the peptidase S28 family.</text>
</comment>
<evidence type="ECO:0000256" key="1">
    <source>
        <dbReference type="ARBA" id="ARBA00011079"/>
    </source>
</evidence>
<dbReference type="Ensembl" id="ENSECRT00000028271.1">
    <property type="protein sequence ID" value="ENSECRP00000027694.1"/>
    <property type="gene ID" value="ENSECRG00000018756.1"/>
</dbReference>
<dbReference type="PANTHER" id="PTHR11010">
    <property type="entry name" value="PROTEASE S28 PRO-X CARBOXYPEPTIDASE-RELATED"/>
    <property type="match status" value="1"/>
</dbReference>
<dbReference type="Proteomes" id="UP000694620">
    <property type="component" value="Chromosome 9"/>
</dbReference>
<dbReference type="AlphaFoldDB" id="A0A8C4TAK3"/>
<evidence type="ECO:0000256" key="3">
    <source>
        <dbReference type="ARBA" id="ARBA00022729"/>
    </source>
</evidence>
<dbReference type="GO" id="GO:0031982">
    <property type="term" value="C:vesicle"/>
    <property type="evidence" value="ECO:0007669"/>
    <property type="project" value="TreeGrafter"/>
</dbReference>
<dbReference type="GO" id="GO:0070008">
    <property type="term" value="F:serine-type exopeptidase activity"/>
    <property type="evidence" value="ECO:0007669"/>
    <property type="project" value="InterPro"/>
</dbReference>
<dbReference type="Gene3D" id="3.40.50.1820">
    <property type="entry name" value="alpha/beta hydrolase"/>
    <property type="match status" value="1"/>
</dbReference>
<evidence type="ECO:0000256" key="2">
    <source>
        <dbReference type="ARBA" id="ARBA00022670"/>
    </source>
</evidence>
<reference evidence="6" key="2">
    <citation type="submission" date="2025-08" db="UniProtKB">
        <authorList>
            <consortium name="Ensembl"/>
        </authorList>
    </citation>
    <scope>IDENTIFICATION</scope>
</reference>
<keyword evidence="7" id="KW-1185">Reference proteome</keyword>
<dbReference type="InterPro" id="IPR008758">
    <property type="entry name" value="Peptidase_S28"/>
</dbReference>
<evidence type="ECO:0000313" key="7">
    <source>
        <dbReference type="Proteomes" id="UP000694620"/>
    </source>
</evidence>
<keyword evidence="4" id="KW-0378">Hydrolase</keyword>
<sequence length="634" mass="70445">MSFKALIRPPCRLHFTNGILRFLRRIFLPLLHSAPSLRSVRGSCCHLVNCVSKVNSSPLLSSPLLSSSSLEKRGRSFHSLGRLCPAYPPHRHVPRLASPDPSRDELTVFPGVHSRFSTLTARADCCCARMASPVASTPSRFLLLLQLMMMAAVTMTGGDLSPSAGRRFSDLQLNLTRGDFAGPPKFKEKYFSQVVDHFSFQVHDVDTFEQRYLILDDHWTRGTGPIFFYTGNEGNIWQFAQNSLFLLELAQELHALLVFAEHRYYGASLPFGAASFQPDNMRLLTIEQALADYAILITELKKQLNASRSPVICFGGSYGGMLSAYMRIRYPNVVKGALASSAPIFSTAGIGDSWRFFHDVTEDYRRYNPACAEAVKRTFLLIQSLAEAQDYQKITDGLSLCDAISSRKDIHQLYGFVRNAFTFMAMLDYPYSTEFSGHLPANPVQVACDLLLSEEGALRGMRDAVGIFYNASGARGERACYDLYQLFVECADPTGCGLGGDSQAWDYQACTEVNLCFESNNETDMFPAMEFSERQREEYCRAKWGITPRPDWLRLQYWADGLTSASNIIFSNGDLDPWANGGVRTSLSPSLVAINMEGAAHHLDLRGSNAADPASVTKARQLEAQIIASWVGTV</sequence>
<evidence type="ECO:0000256" key="4">
    <source>
        <dbReference type="ARBA" id="ARBA00022801"/>
    </source>
</evidence>
<reference evidence="6" key="3">
    <citation type="submission" date="2025-09" db="UniProtKB">
        <authorList>
            <consortium name="Ensembl"/>
        </authorList>
    </citation>
    <scope>IDENTIFICATION</scope>
</reference>
<dbReference type="PANTHER" id="PTHR11010:SF107">
    <property type="entry name" value="DIPEPTIDYL PEPTIDASE 2"/>
    <property type="match status" value="1"/>
</dbReference>
<dbReference type="SUPFAM" id="SSF53474">
    <property type="entry name" value="alpha/beta-Hydrolases"/>
    <property type="match status" value="1"/>
</dbReference>
<dbReference type="FunFam" id="3.40.50.1820:FF:000484">
    <property type="entry name" value="Dipeptidyl peptidase 2"/>
    <property type="match status" value="1"/>
</dbReference>
<keyword evidence="2" id="KW-0645">Protease</keyword>
<dbReference type="Gene3D" id="1.20.120.980">
    <property type="entry name" value="Serine carboxypeptidase S28, SKS domain"/>
    <property type="match status" value="1"/>
</dbReference>
<evidence type="ECO:0000313" key="6">
    <source>
        <dbReference type="Ensembl" id="ENSECRP00000027694.1"/>
    </source>
</evidence>
<keyword evidence="3" id="KW-0732">Signal</keyword>
<proteinExistence type="inferred from homology"/>
<dbReference type="InterPro" id="IPR029058">
    <property type="entry name" value="AB_hydrolase_fold"/>
</dbReference>
<evidence type="ECO:0000256" key="5">
    <source>
        <dbReference type="ARBA" id="ARBA00023180"/>
    </source>
</evidence>
<dbReference type="GO" id="GO:0006508">
    <property type="term" value="P:proteolysis"/>
    <property type="evidence" value="ECO:0007669"/>
    <property type="project" value="UniProtKB-KW"/>
</dbReference>
<dbReference type="GO" id="GO:0008239">
    <property type="term" value="F:dipeptidyl-peptidase activity"/>
    <property type="evidence" value="ECO:0007669"/>
    <property type="project" value="TreeGrafter"/>
</dbReference>
<keyword evidence="5" id="KW-0325">Glycoprotein</keyword>
<accession>A0A8C4TAK3</accession>